<evidence type="ECO:0000256" key="5">
    <source>
        <dbReference type="ARBA" id="ARBA00023136"/>
    </source>
</evidence>
<feature type="region of interest" description="Disordered" evidence="6">
    <location>
        <begin position="133"/>
        <end position="154"/>
    </location>
</feature>
<keyword evidence="5 7" id="KW-0472">Membrane</keyword>
<dbReference type="PANTHER" id="PTHR17920">
    <property type="entry name" value="TRANSMEMBRANE AND COILED-COIL DOMAIN-CONTAINING PROTEIN 4 TMCO4"/>
    <property type="match status" value="1"/>
</dbReference>
<dbReference type="AlphaFoldDB" id="A0A4Z1EZC1"/>
<name>A0A4Z1EZC1_9HELO</name>
<gene>
    <name evidence="8" type="ORF">BTUL_0016g00780</name>
</gene>
<keyword evidence="3 7" id="KW-0812">Transmembrane</keyword>
<evidence type="ECO:0000313" key="9">
    <source>
        <dbReference type="Proteomes" id="UP000297777"/>
    </source>
</evidence>
<feature type="region of interest" description="Disordered" evidence="6">
    <location>
        <begin position="60"/>
        <end position="96"/>
    </location>
</feature>
<comment type="caution">
    <text evidence="8">The sequence shown here is derived from an EMBL/GenBank/DDBJ whole genome shotgun (WGS) entry which is preliminary data.</text>
</comment>
<dbReference type="Pfam" id="PF05277">
    <property type="entry name" value="DUF726"/>
    <property type="match status" value="1"/>
</dbReference>
<feature type="transmembrane region" description="Helical" evidence="7">
    <location>
        <begin position="311"/>
        <end position="331"/>
    </location>
</feature>
<feature type="transmembrane region" description="Helical" evidence="7">
    <location>
        <begin position="268"/>
        <end position="291"/>
    </location>
</feature>
<reference evidence="8 9" key="1">
    <citation type="submission" date="2017-12" db="EMBL/GenBank/DDBJ databases">
        <title>Comparative genomics of Botrytis spp.</title>
        <authorList>
            <person name="Valero-Jimenez C.A."/>
            <person name="Tapia P."/>
            <person name="Veloso J."/>
            <person name="Silva-Moreno E."/>
            <person name="Staats M."/>
            <person name="Valdes J.H."/>
            <person name="Van Kan J.A.L."/>
        </authorList>
    </citation>
    <scope>NUCLEOTIDE SEQUENCE [LARGE SCALE GENOMIC DNA]</scope>
    <source>
        <strain evidence="8 9">Bt9001</strain>
    </source>
</reference>
<dbReference type="InterPro" id="IPR029058">
    <property type="entry name" value="AB_hydrolase_fold"/>
</dbReference>
<organism evidence="8 9">
    <name type="scientific">Botrytis tulipae</name>
    <dbReference type="NCBI Taxonomy" id="87230"/>
    <lineage>
        <taxon>Eukaryota</taxon>
        <taxon>Fungi</taxon>
        <taxon>Dikarya</taxon>
        <taxon>Ascomycota</taxon>
        <taxon>Pezizomycotina</taxon>
        <taxon>Leotiomycetes</taxon>
        <taxon>Helotiales</taxon>
        <taxon>Sclerotiniaceae</taxon>
        <taxon>Botrytis</taxon>
    </lineage>
</organism>
<dbReference type="SUPFAM" id="SSF53474">
    <property type="entry name" value="alpha/beta-Hydrolases"/>
    <property type="match status" value="1"/>
</dbReference>
<keyword evidence="9" id="KW-1185">Reference proteome</keyword>
<evidence type="ECO:0000256" key="4">
    <source>
        <dbReference type="ARBA" id="ARBA00022989"/>
    </source>
</evidence>
<evidence type="ECO:0008006" key="10">
    <source>
        <dbReference type="Google" id="ProtNLM"/>
    </source>
</evidence>
<feature type="region of interest" description="Disordered" evidence="6">
    <location>
        <begin position="628"/>
        <end position="682"/>
    </location>
</feature>
<evidence type="ECO:0000256" key="3">
    <source>
        <dbReference type="ARBA" id="ARBA00022692"/>
    </source>
</evidence>
<evidence type="ECO:0000256" key="1">
    <source>
        <dbReference type="ARBA" id="ARBA00004141"/>
    </source>
</evidence>
<dbReference type="Gene3D" id="3.40.50.1820">
    <property type="entry name" value="alpha/beta hydrolase"/>
    <property type="match status" value="1"/>
</dbReference>
<sequence length="682" mass="74505">MAPWSSKSESSQNHEHDLSTMLEIEERVDLTLLIANITEIIQKQISDTFDASITTGEAPSKALEVGDKNPNTDDSQSNEGSEEEEKARNLREKREQELSAPKMLELKRDALKFFQEWQESVISRIGSVVNNPKEVTEDQKKKASLNATPDTDSKTKVVKQTTNVVEADAALVELYPPTSTALYSLQEEKRVMLLHAMLLLLLSLEHYTAHSRILLLHVASSLHLPLHILAETEVKVAQGLLEAAKKMSGNEETQKRSEENKVARRWKVGLASVAGAAIVGVTGGLAAPLVAGALGTVMGGLGLGATTAAGLLGALAESGVIVGSLFGAYGASMTGKMMDSYAKEVSDFAFLPLRGSPLQKSVKELAAKDRRLRVTIGVSGWLTQKEDVITPWRVLGHQSEVFALRYELEALSKLGTSLESVVKSAAWSLAKKEIIARTIFASLMTALWPLALLKISKVVDNPFSVAKNRADKAGLVLADALINKAQGERPVTLIGYSLGARLIYSCLTSLAERRAFGLVESAVLIGAPAPSDAVAWRAMRSVVSGRLVNVYSENDYILAFLYRTSSIQFGVAGLQPAQDVKGIENVNVSEMVSGHLRYQYLVGTILENIGWEDIDVEEVAKEEETLELLDEKEKREDEEMDRKGRGDGEADLEGEARKLESEVSRKNEEMKMQEDVEKLHVN</sequence>
<evidence type="ECO:0000256" key="2">
    <source>
        <dbReference type="ARBA" id="ARBA00009824"/>
    </source>
</evidence>
<dbReference type="GO" id="GO:0016020">
    <property type="term" value="C:membrane"/>
    <property type="evidence" value="ECO:0007669"/>
    <property type="project" value="UniProtKB-SubCell"/>
</dbReference>
<evidence type="ECO:0000256" key="6">
    <source>
        <dbReference type="SAM" id="MobiDB-lite"/>
    </source>
</evidence>
<feature type="compositionally biased region" description="Basic and acidic residues" evidence="6">
    <location>
        <begin position="85"/>
        <end position="96"/>
    </location>
</feature>
<comment type="subcellular location">
    <subcellularLocation>
        <location evidence="1">Membrane</location>
        <topology evidence="1">Multi-pass membrane protein</topology>
    </subcellularLocation>
</comment>
<protein>
    <recommendedName>
        <fullName evidence="10">DUF726 domain-containing protein</fullName>
    </recommendedName>
</protein>
<dbReference type="OrthoDB" id="277931at2759"/>
<dbReference type="EMBL" id="PQXH01000016">
    <property type="protein sequence ID" value="TGO17614.1"/>
    <property type="molecule type" value="Genomic_DNA"/>
</dbReference>
<evidence type="ECO:0000256" key="7">
    <source>
        <dbReference type="SAM" id="Phobius"/>
    </source>
</evidence>
<comment type="similarity">
    <text evidence="2">Belongs to the TMCO4 family.</text>
</comment>
<feature type="transmembrane region" description="Helical" evidence="7">
    <location>
        <begin position="434"/>
        <end position="453"/>
    </location>
</feature>
<dbReference type="InterPro" id="IPR007941">
    <property type="entry name" value="DUF726"/>
</dbReference>
<keyword evidence="4 7" id="KW-1133">Transmembrane helix</keyword>
<accession>A0A4Z1EZC1</accession>
<dbReference type="Proteomes" id="UP000297777">
    <property type="component" value="Unassembled WGS sequence"/>
</dbReference>
<proteinExistence type="inferred from homology"/>
<evidence type="ECO:0000313" key="8">
    <source>
        <dbReference type="EMBL" id="TGO17614.1"/>
    </source>
</evidence>
<dbReference type="PANTHER" id="PTHR17920:SF22">
    <property type="entry name" value="DUF726 DOMAIN PROTEIN (AFU_ORTHOLOGUE AFUA_2G12860)"/>
    <property type="match status" value="1"/>
</dbReference>